<dbReference type="EMBL" id="CAMXCS010000014">
    <property type="protein sequence ID" value="CAI3961397.1"/>
    <property type="molecule type" value="Genomic_DNA"/>
</dbReference>
<reference evidence="3" key="1">
    <citation type="submission" date="2022-10" db="EMBL/GenBank/DDBJ databases">
        <authorList>
            <person name="Botero Cardona J."/>
        </authorList>
    </citation>
    <scope>NUCLEOTIDE SEQUENCE</scope>
    <source>
        <strain evidence="3">LMG 31819</strain>
        <strain evidence="4">R-53529</strain>
    </source>
</reference>
<evidence type="ECO:0000256" key="1">
    <source>
        <dbReference type="ARBA" id="ARBA00038283"/>
    </source>
</evidence>
<dbReference type="SUPFAM" id="SSF46785">
    <property type="entry name" value="Winged helix' DNA-binding domain"/>
    <property type="match status" value="2"/>
</dbReference>
<dbReference type="RefSeq" id="WP_271790761.1">
    <property type="nucleotide sequence ID" value="NZ_CAMXCJ010000011.1"/>
</dbReference>
<name>A0A9W4TQS1_9PROT</name>
<dbReference type="EMBL" id="CAMXCM010000014">
    <property type="protein sequence ID" value="CAI3959389.1"/>
    <property type="molecule type" value="Genomic_DNA"/>
</dbReference>
<comment type="caution">
    <text evidence="3">The sequence shown here is derived from an EMBL/GenBank/DDBJ whole genome shotgun (WGS) entry which is preliminary data.</text>
</comment>
<accession>A0A9W4TQS1</accession>
<dbReference type="GO" id="GO:0003887">
    <property type="term" value="F:DNA-directed DNA polymerase activity"/>
    <property type="evidence" value="ECO:0007669"/>
    <property type="project" value="InterPro"/>
</dbReference>
<dbReference type="GO" id="GO:0006270">
    <property type="term" value="P:DNA replication initiation"/>
    <property type="evidence" value="ECO:0007669"/>
    <property type="project" value="InterPro"/>
</dbReference>
<evidence type="ECO:0000259" key="2">
    <source>
        <dbReference type="Pfam" id="PF01051"/>
    </source>
</evidence>
<dbReference type="InterPro" id="IPR000525">
    <property type="entry name" value="Initiator_Rep_WH1"/>
</dbReference>
<protein>
    <submittedName>
        <fullName evidence="3 4">Protein involved in initiation of plasmid replication</fullName>
    </submittedName>
</protein>
<sequence length="223" mass="26285">MKDLIVYKANVLIEASYKLTLQEQRILLICIAKLNPQEIKINKIFQITSQEFLNAFPNMGEKHAEERLQEAIDKLAERWIHISTKEEKRKIRWIQEEAKYFDKKGKVEIVFSDSIMPYLTQLKGQFTSIIIRNIASLKSNYSIRIYEILMQFKLIGSRTITIQKLRSMLEVEDKYATFKALNQWIIKPSLKELNDKSNLIITLKTIKEGRNVKALKFNFKEKV</sequence>
<dbReference type="Pfam" id="PF01051">
    <property type="entry name" value="Rep3_N"/>
    <property type="match status" value="1"/>
</dbReference>
<dbReference type="Proteomes" id="UP001154259">
    <property type="component" value="Unassembled WGS sequence"/>
</dbReference>
<comment type="similarity">
    <text evidence="1">Belongs to the initiator RepB protein family.</text>
</comment>
<proteinExistence type="inferred from homology"/>
<evidence type="ECO:0000313" key="6">
    <source>
        <dbReference type="Proteomes" id="UP001154259"/>
    </source>
</evidence>
<evidence type="ECO:0000313" key="3">
    <source>
        <dbReference type="EMBL" id="CAI3959389.1"/>
    </source>
</evidence>
<feature type="domain" description="Initiator Rep protein WH1" evidence="2">
    <location>
        <begin position="5"/>
        <end position="150"/>
    </location>
</feature>
<organism evidence="3 5">
    <name type="scientific">Commensalibacter communis</name>
    <dbReference type="NCBI Taxonomy" id="2972786"/>
    <lineage>
        <taxon>Bacteria</taxon>
        <taxon>Pseudomonadati</taxon>
        <taxon>Pseudomonadota</taxon>
        <taxon>Alphaproteobacteria</taxon>
        <taxon>Acetobacterales</taxon>
        <taxon>Acetobacteraceae</taxon>
    </lineage>
</organism>
<evidence type="ECO:0000313" key="4">
    <source>
        <dbReference type="EMBL" id="CAI3961397.1"/>
    </source>
</evidence>
<dbReference type="InterPro" id="IPR036388">
    <property type="entry name" value="WH-like_DNA-bd_sf"/>
</dbReference>
<dbReference type="AlphaFoldDB" id="A0A9W4TQS1"/>
<dbReference type="Pfam" id="PF21205">
    <property type="entry name" value="Rep3_C"/>
    <property type="match status" value="1"/>
</dbReference>
<dbReference type="Gene3D" id="1.10.10.10">
    <property type="entry name" value="Winged helix-like DNA-binding domain superfamily/Winged helix DNA-binding domain"/>
    <property type="match status" value="2"/>
</dbReference>
<gene>
    <name evidence="4" type="ORF">R53529_LOCUS2349</name>
    <name evidence="3" type="ORF">R53530_LOCUS2333</name>
</gene>
<dbReference type="Proteomes" id="UP001154255">
    <property type="component" value="Unassembled WGS sequence"/>
</dbReference>
<dbReference type="InterPro" id="IPR036390">
    <property type="entry name" value="WH_DNA-bd_sf"/>
</dbReference>
<evidence type="ECO:0000313" key="5">
    <source>
        <dbReference type="Proteomes" id="UP001154255"/>
    </source>
</evidence>
<keyword evidence="6" id="KW-1185">Reference proteome</keyword>